<evidence type="ECO:0000256" key="6">
    <source>
        <dbReference type="ARBA" id="ARBA00023163"/>
    </source>
</evidence>
<keyword evidence="1" id="KW-0678">Repressor</keyword>
<evidence type="ECO:0000256" key="4">
    <source>
        <dbReference type="ARBA" id="ARBA00023015"/>
    </source>
</evidence>
<dbReference type="InterPro" id="IPR005144">
    <property type="entry name" value="ATP-cone_dom"/>
</dbReference>
<dbReference type="Pfam" id="PF03477">
    <property type="entry name" value="ATP-cone"/>
    <property type="match status" value="1"/>
</dbReference>
<dbReference type="PANTHER" id="PTHR30455">
    <property type="entry name" value="TRANSCRIPTIONAL REPRESSOR NRDR"/>
    <property type="match status" value="1"/>
</dbReference>
<accession>A0A161K183</accession>
<protein>
    <submittedName>
        <fullName evidence="8">Ribonucleotide reductase transcriptional regulator NrdR</fullName>
    </submittedName>
</protein>
<evidence type="ECO:0000313" key="8">
    <source>
        <dbReference type="EMBL" id="CUS51327.1"/>
    </source>
</evidence>
<proteinExistence type="inferred from homology"/>
<reference evidence="8" key="1">
    <citation type="submission" date="2015-10" db="EMBL/GenBank/DDBJ databases">
        <authorList>
            <person name="Gilbert D.G."/>
        </authorList>
    </citation>
    <scope>NUCLEOTIDE SEQUENCE</scope>
</reference>
<sequence length="172" mass="19650">MRCPSCISDATRVIDSRLSDGGDTVRRRRACKHCGHRFTTFERLEVEQPRVIKSDGRREAWEEEKLKRGIMRALEKRPVGQDQIESLLLAIEKLVRFSGEREVQSSLIGQFVMESLREIDEVAYVRYASVYRSFEDVSAFADEVERLQHAKDQVVATDQLSLLSSGGSVEKT</sequence>
<dbReference type="GO" id="GO:0003677">
    <property type="term" value="F:DNA binding"/>
    <property type="evidence" value="ECO:0007669"/>
    <property type="project" value="UniProtKB-KW"/>
</dbReference>
<keyword evidence="2" id="KW-0547">Nucleotide-binding</keyword>
<keyword evidence="4" id="KW-0805">Transcription regulation</keyword>
<dbReference type="Pfam" id="PF22811">
    <property type="entry name" value="Zn_ribbon_NrdR"/>
    <property type="match status" value="1"/>
</dbReference>
<dbReference type="InterPro" id="IPR055173">
    <property type="entry name" value="NrdR-like_N"/>
</dbReference>
<dbReference type="AlphaFoldDB" id="A0A161K183"/>
<dbReference type="NCBIfam" id="TIGR00244">
    <property type="entry name" value="transcriptional regulator NrdR"/>
    <property type="match status" value="1"/>
</dbReference>
<dbReference type="PROSITE" id="PS51161">
    <property type="entry name" value="ATP_CONE"/>
    <property type="match status" value="1"/>
</dbReference>
<dbReference type="GO" id="GO:0008270">
    <property type="term" value="F:zinc ion binding"/>
    <property type="evidence" value="ECO:0007669"/>
    <property type="project" value="InterPro"/>
</dbReference>
<name>A0A161K183_9ZZZZ</name>
<evidence type="ECO:0000256" key="5">
    <source>
        <dbReference type="ARBA" id="ARBA00023125"/>
    </source>
</evidence>
<keyword evidence="3" id="KW-0067">ATP-binding</keyword>
<dbReference type="GO" id="GO:0005524">
    <property type="term" value="F:ATP binding"/>
    <property type="evidence" value="ECO:0007669"/>
    <property type="project" value="UniProtKB-KW"/>
</dbReference>
<evidence type="ECO:0000259" key="7">
    <source>
        <dbReference type="PROSITE" id="PS51161"/>
    </source>
</evidence>
<dbReference type="GO" id="GO:0045892">
    <property type="term" value="P:negative regulation of DNA-templated transcription"/>
    <property type="evidence" value="ECO:0007669"/>
    <property type="project" value="InterPro"/>
</dbReference>
<evidence type="ECO:0000256" key="3">
    <source>
        <dbReference type="ARBA" id="ARBA00022840"/>
    </source>
</evidence>
<organism evidence="8">
    <name type="scientific">hydrothermal vent metagenome</name>
    <dbReference type="NCBI Taxonomy" id="652676"/>
    <lineage>
        <taxon>unclassified sequences</taxon>
        <taxon>metagenomes</taxon>
        <taxon>ecological metagenomes</taxon>
    </lineage>
</organism>
<keyword evidence="5" id="KW-0238">DNA-binding</keyword>
<dbReference type="EMBL" id="CZRL01000059">
    <property type="protein sequence ID" value="CUS51327.1"/>
    <property type="molecule type" value="Genomic_DNA"/>
</dbReference>
<feature type="domain" description="ATP-cone" evidence="7">
    <location>
        <begin position="49"/>
        <end position="139"/>
    </location>
</feature>
<evidence type="ECO:0000256" key="1">
    <source>
        <dbReference type="ARBA" id="ARBA00022491"/>
    </source>
</evidence>
<dbReference type="InterPro" id="IPR003796">
    <property type="entry name" value="RNR_NrdR-like"/>
</dbReference>
<dbReference type="HAMAP" id="MF_00440">
    <property type="entry name" value="NrdR"/>
    <property type="match status" value="1"/>
</dbReference>
<gene>
    <name evidence="8" type="ORF">MGWOODY_XGa346</name>
</gene>
<evidence type="ECO:0000256" key="2">
    <source>
        <dbReference type="ARBA" id="ARBA00022741"/>
    </source>
</evidence>
<keyword evidence="6" id="KW-0804">Transcription</keyword>
<dbReference type="PANTHER" id="PTHR30455:SF2">
    <property type="entry name" value="TRANSCRIPTIONAL REPRESSOR NRDR"/>
    <property type="match status" value="1"/>
</dbReference>